<dbReference type="GeneID" id="19304714"/>
<protein>
    <submittedName>
        <fullName evidence="2">Uncharacterized protein</fullName>
    </submittedName>
</protein>
<keyword evidence="3" id="KW-1185">Reference proteome</keyword>
<dbReference type="AlphaFoldDB" id="S7R9Z4"/>
<organism evidence="2 3">
    <name type="scientific">Gloeophyllum trabeum (strain ATCC 11539 / FP-39264 / Madison 617)</name>
    <name type="common">Brown rot fungus</name>
    <dbReference type="NCBI Taxonomy" id="670483"/>
    <lineage>
        <taxon>Eukaryota</taxon>
        <taxon>Fungi</taxon>
        <taxon>Dikarya</taxon>
        <taxon>Basidiomycota</taxon>
        <taxon>Agaricomycotina</taxon>
        <taxon>Agaricomycetes</taxon>
        <taxon>Gloeophyllales</taxon>
        <taxon>Gloeophyllaceae</taxon>
        <taxon>Gloeophyllum</taxon>
    </lineage>
</organism>
<reference evidence="2 3" key="1">
    <citation type="journal article" date="2012" name="Science">
        <title>The Paleozoic origin of enzymatic lignin decomposition reconstructed from 31 fungal genomes.</title>
        <authorList>
            <person name="Floudas D."/>
            <person name="Binder M."/>
            <person name="Riley R."/>
            <person name="Barry K."/>
            <person name="Blanchette R.A."/>
            <person name="Henrissat B."/>
            <person name="Martinez A.T."/>
            <person name="Otillar R."/>
            <person name="Spatafora J.W."/>
            <person name="Yadav J.S."/>
            <person name="Aerts A."/>
            <person name="Benoit I."/>
            <person name="Boyd A."/>
            <person name="Carlson A."/>
            <person name="Copeland A."/>
            <person name="Coutinho P.M."/>
            <person name="de Vries R.P."/>
            <person name="Ferreira P."/>
            <person name="Findley K."/>
            <person name="Foster B."/>
            <person name="Gaskell J."/>
            <person name="Glotzer D."/>
            <person name="Gorecki P."/>
            <person name="Heitman J."/>
            <person name="Hesse C."/>
            <person name="Hori C."/>
            <person name="Igarashi K."/>
            <person name="Jurgens J.A."/>
            <person name="Kallen N."/>
            <person name="Kersten P."/>
            <person name="Kohler A."/>
            <person name="Kuees U."/>
            <person name="Kumar T.K.A."/>
            <person name="Kuo A."/>
            <person name="LaButti K."/>
            <person name="Larrondo L.F."/>
            <person name="Lindquist E."/>
            <person name="Ling A."/>
            <person name="Lombard V."/>
            <person name="Lucas S."/>
            <person name="Lundell T."/>
            <person name="Martin R."/>
            <person name="McLaughlin D.J."/>
            <person name="Morgenstern I."/>
            <person name="Morin E."/>
            <person name="Murat C."/>
            <person name="Nagy L.G."/>
            <person name="Nolan M."/>
            <person name="Ohm R.A."/>
            <person name="Patyshakuliyeva A."/>
            <person name="Rokas A."/>
            <person name="Ruiz-Duenas F.J."/>
            <person name="Sabat G."/>
            <person name="Salamov A."/>
            <person name="Samejima M."/>
            <person name="Schmutz J."/>
            <person name="Slot J.C."/>
            <person name="St John F."/>
            <person name="Stenlid J."/>
            <person name="Sun H."/>
            <person name="Sun S."/>
            <person name="Syed K."/>
            <person name="Tsang A."/>
            <person name="Wiebenga A."/>
            <person name="Young D."/>
            <person name="Pisabarro A."/>
            <person name="Eastwood D.C."/>
            <person name="Martin F."/>
            <person name="Cullen D."/>
            <person name="Grigoriev I.V."/>
            <person name="Hibbett D.S."/>
        </authorList>
    </citation>
    <scope>NUCLEOTIDE SEQUENCE [LARGE SCALE GENOMIC DNA]</scope>
    <source>
        <strain evidence="2 3">ATCC 11539</strain>
    </source>
</reference>
<dbReference type="eggNOG" id="ENOG502SV44">
    <property type="taxonomic scope" value="Eukaryota"/>
</dbReference>
<dbReference type="RefSeq" id="XP_007870506.1">
    <property type="nucleotide sequence ID" value="XM_007872315.1"/>
</dbReference>
<proteinExistence type="predicted"/>
<dbReference type="STRING" id="670483.S7R9Z4"/>
<gene>
    <name evidence="2" type="ORF">GLOTRDRAFT_141208</name>
</gene>
<dbReference type="HOGENOM" id="CLU_098341_1_0_1"/>
<sequence length="216" mass="22198">MASRLASRTAAHVARLASRAPRRGMAVAPGSKTAAKSSDVPWIVGSTVVFGGAAAYLLAPKGTDHAKHHGEAQVAHHEAPKTIPGFTDKSPSTPTPTTDDEGTEVPEQEVKDSMDKAYASNSPNDAGRAESAQAKGEDPTSAPSSSAEAAERAPSDQPGKDPAEAEGDVPVSDKGLGEKQKRSGTFQSPEEEGATKMGKARAGAAEHVAPREVAKE</sequence>
<accession>S7R9Z4</accession>
<feature type="compositionally biased region" description="Basic and acidic residues" evidence="1">
    <location>
        <begin position="64"/>
        <end position="80"/>
    </location>
</feature>
<dbReference type="OrthoDB" id="4590707at2759"/>
<feature type="region of interest" description="Disordered" evidence="1">
    <location>
        <begin position="64"/>
        <end position="216"/>
    </location>
</feature>
<evidence type="ECO:0000313" key="2">
    <source>
        <dbReference type="EMBL" id="EPQ51065.1"/>
    </source>
</evidence>
<dbReference type="KEGG" id="gtr:GLOTRDRAFT_141208"/>
<feature type="compositionally biased region" description="Basic and acidic residues" evidence="1">
    <location>
        <begin position="149"/>
        <end position="163"/>
    </location>
</feature>
<dbReference type="OMA" id="FNSTHAP"/>
<feature type="compositionally biased region" description="Low complexity" evidence="1">
    <location>
        <begin position="87"/>
        <end position="97"/>
    </location>
</feature>
<feature type="region of interest" description="Disordered" evidence="1">
    <location>
        <begin position="1"/>
        <end position="37"/>
    </location>
</feature>
<evidence type="ECO:0000313" key="3">
    <source>
        <dbReference type="Proteomes" id="UP000030669"/>
    </source>
</evidence>
<evidence type="ECO:0000256" key="1">
    <source>
        <dbReference type="SAM" id="MobiDB-lite"/>
    </source>
</evidence>
<dbReference type="Proteomes" id="UP000030669">
    <property type="component" value="Unassembled WGS sequence"/>
</dbReference>
<feature type="compositionally biased region" description="Acidic residues" evidence="1">
    <location>
        <begin position="98"/>
        <end position="107"/>
    </location>
</feature>
<dbReference type="EMBL" id="KB469312">
    <property type="protein sequence ID" value="EPQ51065.1"/>
    <property type="molecule type" value="Genomic_DNA"/>
</dbReference>
<name>S7R9Z4_GLOTA</name>